<feature type="region of interest" description="Disordered" evidence="1">
    <location>
        <begin position="178"/>
        <end position="207"/>
    </location>
</feature>
<organism evidence="2 3">
    <name type="scientific">Diaporthe eres</name>
    <name type="common">Phomopsis oblonga</name>
    <dbReference type="NCBI Taxonomy" id="83184"/>
    <lineage>
        <taxon>Eukaryota</taxon>
        <taxon>Fungi</taxon>
        <taxon>Dikarya</taxon>
        <taxon>Ascomycota</taxon>
        <taxon>Pezizomycotina</taxon>
        <taxon>Sordariomycetes</taxon>
        <taxon>Sordariomycetidae</taxon>
        <taxon>Diaporthales</taxon>
        <taxon>Diaporthaceae</taxon>
        <taxon>Diaporthe</taxon>
        <taxon>Diaporthe eres species complex</taxon>
    </lineage>
</organism>
<feature type="compositionally biased region" description="Polar residues" evidence="1">
    <location>
        <begin position="1"/>
        <end position="10"/>
    </location>
</feature>
<feature type="region of interest" description="Disordered" evidence="1">
    <location>
        <begin position="225"/>
        <end position="262"/>
    </location>
</feature>
<evidence type="ECO:0000313" key="3">
    <source>
        <dbReference type="Proteomes" id="UP001430848"/>
    </source>
</evidence>
<dbReference type="EMBL" id="JAKNSF020000015">
    <property type="protein sequence ID" value="KAK7734831.1"/>
    <property type="molecule type" value="Genomic_DNA"/>
</dbReference>
<dbReference type="Proteomes" id="UP001430848">
    <property type="component" value="Unassembled WGS sequence"/>
</dbReference>
<evidence type="ECO:0000313" key="2">
    <source>
        <dbReference type="EMBL" id="KAK7734831.1"/>
    </source>
</evidence>
<feature type="compositionally biased region" description="Polar residues" evidence="1">
    <location>
        <begin position="178"/>
        <end position="196"/>
    </location>
</feature>
<comment type="caution">
    <text evidence="2">The sequence shown here is derived from an EMBL/GenBank/DDBJ whole genome shotgun (WGS) entry which is preliminary data.</text>
</comment>
<reference evidence="2 3" key="1">
    <citation type="submission" date="2024-02" db="EMBL/GenBank/DDBJ databases">
        <title>De novo assembly and annotation of 12 fungi associated with fruit tree decline syndrome in Ontario, Canada.</title>
        <authorList>
            <person name="Sulman M."/>
            <person name="Ellouze W."/>
            <person name="Ilyukhin E."/>
        </authorList>
    </citation>
    <scope>NUCLEOTIDE SEQUENCE [LARGE SCALE GENOMIC DNA]</scope>
    <source>
        <strain evidence="2 3">M169</strain>
    </source>
</reference>
<keyword evidence="3" id="KW-1185">Reference proteome</keyword>
<gene>
    <name evidence="2" type="ORF">SLS63_004251</name>
</gene>
<name>A0ABR1PEL7_DIAER</name>
<protein>
    <submittedName>
        <fullName evidence="2">Uncharacterized protein</fullName>
    </submittedName>
</protein>
<proteinExistence type="predicted"/>
<evidence type="ECO:0000256" key="1">
    <source>
        <dbReference type="SAM" id="MobiDB-lite"/>
    </source>
</evidence>
<feature type="region of interest" description="Disordered" evidence="1">
    <location>
        <begin position="1"/>
        <end position="27"/>
    </location>
</feature>
<sequence length="262" mass="28292">MSSKMDTSKTSIEKVQDENAPIAAGEDKIDAQQLNAMPAPNALLPLCPDAAGGGNMSTSANPANPADPIISIRIQRPGATPDELDDEALELTQILRDFIFKTSEVMGILAGHPEIIAPFQYDLSMVDATSAFLASMMGPGTCGSSARPLTEDQALRQMEIRNRCYRTIHQMRRIPGEQQQVDYSGQDSSASVQEVQTPDFKPRQSIEIRRGDTLAHNLSRVLKFQLDGTGQEDSGSTQQDQDQDQLEAIGSDQGGSCPSQGN</sequence>
<accession>A0ABR1PEL7</accession>